<proteinExistence type="predicted"/>
<evidence type="ECO:0000313" key="3">
    <source>
        <dbReference type="EMBL" id="CUS05528.2"/>
    </source>
</evidence>
<dbReference type="Proteomes" id="UP000215027">
    <property type="component" value="Chromosome I"/>
</dbReference>
<dbReference type="RefSeq" id="WP_157913277.1">
    <property type="nucleotide sequence ID" value="NZ_LN890655.1"/>
</dbReference>
<feature type="compositionally biased region" description="Pro residues" evidence="1">
    <location>
        <begin position="95"/>
        <end position="111"/>
    </location>
</feature>
<dbReference type="SUPFAM" id="SSF51445">
    <property type="entry name" value="(Trans)glycosidases"/>
    <property type="match status" value="1"/>
</dbReference>
<organism evidence="3 4">
    <name type="scientific">Candidatus Promineifilum breve</name>
    <dbReference type="NCBI Taxonomy" id="1806508"/>
    <lineage>
        <taxon>Bacteria</taxon>
        <taxon>Bacillati</taxon>
        <taxon>Chloroflexota</taxon>
        <taxon>Ardenticatenia</taxon>
        <taxon>Candidatus Promineifilales</taxon>
        <taxon>Candidatus Promineifilaceae</taxon>
        <taxon>Candidatus Promineifilum</taxon>
    </lineage>
</organism>
<evidence type="ECO:0000256" key="2">
    <source>
        <dbReference type="SAM" id="Phobius"/>
    </source>
</evidence>
<accession>A0A160T824</accession>
<keyword evidence="2" id="KW-1133">Transmembrane helix</keyword>
<dbReference type="Gene3D" id="3.20.20.80">
    <property type="entry name" value="Glycosidases"/>
    <property type="match status" value="1"/>
</dbReference>
<dbReference type="AlphaFoldDB" id="A0A160T824"/>
<reference evidence="3" key="1">
    <citation type="submission" date="2016-01" db="EMBL/GenBank/DDBJ databases">
        <authorList>
            <person name="Mcilroy J.S."/>
            <person name="Karst M S."/>
            <person name="Albertsen M."/>
        </authorList>
    </citation>
    <scope>NUCLEOTIDE SEQUENCE</scope>
    <source>
        <strain evidence="3">Cfx-K</strain>
    </source>
</reference>
<dbReference type="KEGG" id="pbf:CFX0092_A3650"/>
<gene>
    <name evidence="3" type="ORF">CFX0092_A3650</name>
</gene>
<protein>
    <submittedName>
        <fullName evidence="3">Uncharacterized protein</fullName>
    </submittedName>
</protein>
<evidence type="ECO:0000313" key="4">
    <source>
        <dbReference type="Proteomes" id="UP000215027"/>
    </source>
</evidence>
<feature type="transmembrane region" description="Helical" evidence="2">
    <location>
        <begin position="20"/>
        <end position="41"/>
    </location>
</feature>
<evidence type="ECO:0000256" key="1">
    <source>
        <dbReference type="SAM" id="MobiDB-lite"/>
    </source>
</evidence>
<keyword evidence="2" id="KW-0812">Transmembrane</keyword>
<sequence length="489" mass="52889">MNNPRSTIHTIIQWRGNRLWAALFWPVIVGLALAGCAGLSVSINNRPTQGAAAVEAIAFITPAAIRGAATVAAPSAEGTPEGFAPAIFGSALDPTPGPTETPSPTPAPTLGPALPPPTVVVAIPPIDFEAARATAQANGLELGFVNIGFHTGPGGNAMGLGDYMRKLNDAGVPFFLKSADAGGPIFEAQNLMKANEAAGRFVDHTLVFRLTKPPYEAPFYNRALSPEEAAAVSWQLNRDDQPPELEKEYYWVETLNEPGRSGDDGQLQIERLGRFSLATAKLAVAEGYRYAAFAFSTGVPEPEDWEHPAMLEFLRYAGEHPDQVAVALHEYSLTTECIAPFCATSEPNPAHIPYPYLVGRFQALFNVCDKYGIPRPTVLITEWGWEYDSVPEPVPALEDIAWSSWLYAAYPQVKGAAIWYLGPQFGGIANQAQRLIAPLADYAVSHYYIFDPGLGRIDVELFRPNPPTLLGPELLGNQATPFPRPREMP</sequence>
<name>A0A160T824_9CHLR</name>
<keyword evidence="2" id="KW-0472">Membrane</keyword>
<dbReference type="EMBL" id="LN890655">
    <property type="protein sequence ID" value="CUS05528.2"/>
    <property type="molecule type" value="Genomic_DNA"/>
</dbReference>
<keyword evidence="4" id="KW-1185">Reference proteome</keyword>
<feature type="region of interest" description="Disordered" evidence="1">
    <location>
        <begin position="85"/>
        <end position="111"/>
    </location>
</feature>
<dbReference type="InterPro" id="IPR017853">
    <property type="entry name" value="GH"/>
</dbReference>